<dbReference type="AlphaFoldDB" id="A0AA51UFD9"/>
<keyword evidence="3" id="KW-1185">Reference proteome</keyword>
<dbReference type="Proteomes" id="UP001183006">
    <property type="component" value="Chromosome"/>
</dbReference>
<dbReference type="CDD" id="cd01147">
    <property type="entry name" value="HemV-2"/>
    <property type="match status" value="1"/>
</dbReference>
<dbReference type="Gene3D" id="3.40.50.1980">
    <property type="entry name" value="Nitrogenase molybdenum iron protein domain"/>
    <property type="match status" value="2"/>
</dbReference>
<evidence type="ECO:0000259" key="1">
    <source>
        <dbReference type="PROSITE" id="PS50983"/>
    </source>
</evidence>
<dbReference type="RefSeq" id="WP_309308037.1">
    <property type="nucleotide sequence ID" value="NZ_CP133594.1"/>
</dbReference>
<proteinExistence type="predicted"/>
<dbReference type="EMBL" id="CP133594">
    <property type="protein sequence ID" value="WMW22242.1"/>
    <property type="molecule type" value="Genomic_DNA"/>
</dbReference>
<evidence type="ECO:0000313" key="2">
    <source>
        <dbReference type="EMBL" id="WMW22242.1"/>
    </source>
</evidence>
<evidence type="ECO:0000313" key="3">
    <source>
        <dbReference type="Proteomes" id="UP001183006"/>
    </source>
</evidence>
<dbReference type="PANTHER" id="PTHR30535">
    <property type="entry name" value="VITAMIN B12-BINDING PROTEIN"/>
    <property type="match status" value="1"/>
</dbReference>
<dbReference type="SUPFAM" id="SSF53807">
    <property type="entry name" value="Helical backbone' metal receptor"/>
    <property type="match status" value="1"/>
</dbReference>
<reference evidence="2" key="1">
    <citation type="submission" date="2023-08" db="EMBL/GenBank/DDBJ databases">
        <title>Methanolobus mangrovi sp. nov. and Methanolobus sediminis sp. nov, two novel methylotrophic methanogens isolated from mangrove sediments in China.</title>
        <authorList>
            <person name="Zhou J."/>
        </authorList>
    </citation>
    <scope>NUCLEOTIDE SEQUENCE</scope>
    <source>
        <strain evidence="2">FTZ2</strain>
    </source>
</reference>
<dbReference type="PANTHER" id="PTHR30535:SF34">
    <property type="entry name" value="MOLYBDATE-BINDING PROTEIN MOLA"/>
    <property type="match status" value="1"/>
</dbReference>
<dbReference type="PROSITE" id="PS50983">
    <property type="entry name" value="FE_B12_PBP"/>
    <property type="match status" value="1"/>
</dbReference>
<protein>
    <submittedName>
        <fullName evidence="2">Iron ABC transporter substrate-binding protein</fullName>
    </submittedName>
</protein>
<dbReference type="PROSITE" id="PS51257">
    <property type="entry name" value="PROKAR_LIPOPROTEIN"/>
    <property type="match status" value="1"/>
</dbReference>
<organism evidence="2 3">
    <name type="scientific">Methanolobus mangrovi</name>
    <dbReference type="NCBI Taxonomy" id="3072977"/>
    <lineage>
        <taxon>Archaea</taxon>
        <taxon>Methanobacteriati</taxon>
        <taxon>Methanobacteriota</taxon>
        <taxon>Stenosarchaea group</taxon>
        <taxon>Methanomicrobia</taxon>
        <taxon>Methanosarcinales</taxon>
        <taxon>Methanosarcinaceae</taxon>
        <taxon>Methanolobus</taxon>
    </lineage>
</organism>
<dbReference type="GeneID" id="84231049"/>
<sequence>MKIMKTNILSFLLILMIISTFASGCVDSSATSQSIQKQEETATITVTDALGRNVEIPESPEHVICSGSGALRLLTYLEEQDKIIAVDSIETRDSVYDARPYALANPQFSTDYTVFGEFRGNDDPEKILALDPQPDVIIKTYSTSGYDAAELQEKTGIPVIALNYGDMVNNRESMYQSLRIMGEVMSKEERAEEVIAFFDETIADLNERTAGVLADEKTTCYVGGIARAGPHGLQSTEPTYPPFLFTNALNVAYADMELSTAEVAKEKLIEWDPEIIFVDLSTLQSEDENSAVYQLQNDESYSQLQAVKSGNIYGVLPYNWYTQNFGSILADSYFAGKLLYPDRFEDVDLEDKTVKIYTFLVCQGDEKLGREVCDQMINAFGTPAFTKLEV</sequence>
<accession>A0AA51UFD9</accession>
<dbReference type="InterPro" id="IPR002491">
    <property type="entry name" value="ABC_transptr_periplasmic_BD"/>
</dbReference>
<gene>
    <name evidence="2" type="ORF">RE476_12870</name>
</gene>
<name>A0AA51UFD9_9EURY</name>
<dbReference type="Pfam" id="PF01497">
    <property type="entry name" value="Peripla_BP_2"/>
    <property type="match status" value="1"/>
</dbReference>
<dbReference type="KEGG" id="mmav:RE476_12870"/>
<feature type="domain" description="Fe/B12 periplasmic-binding" evidence="1">
    <location>
        <begin position="62"/>
        <end position="343"/>
    </location>
</feature>
<dbReference type="InterPro" id="IPR050902">
    <property type="entry name" value="ABC_Transporter_SBP"/>
</dbReference>